<dbReference type="InterPro" id="IPR023395">
    <property type="entry name" value="MCP_dom_sf"/>
</dbReference>
<comment type="subcellular location">
    <subcellularLocation>
        <location evidence="1">Membrane</location>
        <topology evidence="1">Multi-pass membrane protein</topology>
    </subcellularLocation>
</comment>
<dbReference type="PANTHER" id="PTHR45618">
    <property type="entry name" value="MITOCHONDRIAL DICARBOXYLATE CARRIER-RELATED"/>
    <property type="match status" value="1"/>
</dbReference>
<evidence type="ECO:0008006" key="12">
    <source>
        <dbReference type="Google" id="ProtNLM"/>
    </source>
</evidence>
<evidence type="ECO:0000256" key="5">
    <source>
        <dbReference type="ARBA" id="ARBA00022737"/>
    </source>
</evidence>
<evidence type="ECO:0000256" key="6">
    <source>
        <dbReference type="ARBA" id="ARBA00022989"/>
    </source>
</evidence>
<dbReference type="Proteomes" id="UP001165082">
    <property type="component" value="Unassembled WGS sequence"/>
</dbReference>
<organism evidence="10 11">
    <name type="scientific">Triparma retinervis</name>
    <dbReference type="NCBI Taxonomy" id="2557542"/>
    <lineage>
        <taxon>Eukaryota</taxon>
        <taxon>Sar</taxon>
        <taxon>Stramenopiles</taxon>
        <taxon>Ochrophyta</taxon>
        <taxon>Bolidophyceae</taxon>
        <taxon>Parmales</taxon>
        <taxon>Triparmaceae</taxon>
        <taxon>Triparma</taxon>
    </lineage>
</organism>
<feature type="repeat" description="Solcar" evidence="8">
    <location>
        <begin position="67"/>
        <end position="159"/>
    </location>
</feature>
<proteinExistence type="inferred from homology"/>
<keyword evidence="3 9" id="KW-0813">Transport</keyword>
<protein>
    <recommendedName>
        <fullName evidence="12">Mitochondrial carrier protein</fullName>
    </recommendedName>
</protein>
<keyword evidence="6" id="KW-1133">Transmembrane helix</keyword>
<evidence type="ECO:0000256" key="1">
    <source>
        <dbReference type="ARBA" id="ARBA00004141"/>
    </source>
</evidence>
<evidence type="ECO:0000256" key="7">
    <source>
        <dbReference type="ARBA" id="ARBA00023136"/>
    </source>
</evidence>
<dbReference type="AlphaFoldDB" id="A0A9W6ZA55"/>
<dbReference type="SUPFAM" id="SSF103506">
    <property type="entry name" value="Mitochondrial carrier"/>
    <property type="match status" value="1"/>
</dbReference>
<evidence type="ECO:0000256" key="4">
    <source>
        <dbReference type="ARBA" id="ARBA00022692"/>
    </source>
</evidence>
<sequence>SPSLPQSVSRILSLGGGLKSLWKGCEINALRAGLFTGGSLTTYTLAKGLLSPPPLSPPGTGKDALEETALQHAAAGGAMGVVGTLMYMPADAVRGRVYNATPQTGTSARSAWAEMATEGRAIWRRWGWRGMWKGTGAAMMRTVPSCMAFPIVMERTRKEMGMGYYE</sequence>
<comment type="similarity">
    <text evidence="2 9">Belongs to the mitochondrial carrier (TC 2.A.29) family.</text>
</comment>
<keyword evidence="4 8" id="KW-0812">Transmembrane</keyword>
<evidence type="ECO:0000256" key="2">
    <source>
        <dbReference type="ARBA" id="ARBA00006375"/>
    </source>
</evidence>
<comment type="caution">
    <text evidence="10">The sequence shown here is derived from an EMBL/GenBank/DDBJ whole genome shotgun (WGS) entry which is preliminary data.</text>
</comment>
<name>A0A9W6ZA55_9STRA</name>
<dbReference type="Gene3D" id="1.50.40.10">
    <property type="entry name" value="Mitochondrial carrier domain"/>
    <property type="match status" value="1"/>
</dbReference>
<accession>A0A9W6ZA55</accession>
<evidence type="ECO:0000256" key="3">
    <source>
        <dbReference type="ARBA" id="ARBA00022448"/>
    </source>
</evidence>
<keyword evidence="7 8" id="KW-0472">Membrane</keyword>
<keyword evidence="11" id="KW-1185">Reference proteome</keyword>
<dbReference type="InterPro" id="IPR050391">
    <property type="entry name" value="Mito_Metabolite_Transporter"/>
</dbReference>
<dbReference type="GO" id="GO:0016020">
    <property type="term" value="C:membrane"/>
    <property type="evidence" value="ECO:0007669"/>
    <property type="project" value="UniProtKB-SubCell"/>
</dbReference>
<dbReference type="InterPro" id="IPR018108">
    <property type="entry name" value="MCP_transmembrane"/>
</dbReference>
<evidence type="ECO:0000313" key="10">
    <source>
        <dbReference type="EMBL" id="GMH46390.1"/>
    </source>
</evidence>
<dbReference type="EMBL" id="BRXZ01003032">
    <property type="protein sequence ID" value="GMH46390.1"/>
    <property type="molecule type" value="Genomic_DNA"/>
</dbReference>
<dbReference type="Pfam" id="PF00153">
    <property type="entry name" value="Mito_carr"/>
    <property type="match status" value="1"/>
</dbReference>
<evidence type="ECO:0000256" key="8">
    <source>
        <dbReference type="PROSITE-ProRule" id="PRU00282"/>
    </source>
</evidence>
<dbReference type="OrthoDB" id="756301at2759"/>
<evidence type="ECO:0000313" key="11">
    <source>
        <dbReference type="Proteomes" id="UP001165082"/>
    </source>
</evidence>
<gene>
    <name evidence="10" type="ORF">TrRE_jg13016</name>
</gene>
<keyword evidence="5" id="KW-0677">Repeat</keyword>
<dbReference type="PROSITE" id="PS50920">
    <property type="entry name" value="SOLCAR"/>
    <property type="match status" value="1"/>
</dbReference>
<feature type="non-terminal residue" evidence="10">
    <location>
        <position position="1"/>
    </location>
</feature>
<reference evidence="10" key="1">
    <citation type="submission" date="2022-07" db="EMBL/GenBank/DDBJ databases">
        <title>Genome analysis of Parmales, a sister group of diatoms, reveals the evolutionary specialization of diatoms from phago-mixotrophs to photoautotrophs.</title>
        <authorList>
            <person name="Ban H."/>
            <person name="Sato S."/>
            <person name="Yoshikawa S."/>
            <person name="Kazumasa Y."/>
            <person name="Nakamura Y."/>
            <person name="Ichinomiya M."/>
            <person name="Saitoh K."/>
            <person name="Sato N."/>
            <person name="Blanc-Mathieu R."/>
            <person name="Endo H."/>
            <person name="Kuwata A."/>
            <person name="Ogata H."/>
        </authorList>
    </citation>
    <scope>NUCLEOTIDE SEQUENCE</scope>
</reference>
<evidence type="ECO:0000256" key="9">
    <source>
        <dbReference type="RuleBase" id="RU000488"/>
    </source>
</evidence>